<dbReference type="KEGG" id="ccar:122142986"/>
<dbReference type="PANTHER" id="PTHR46579">
    <property type="entry name" value="F5/8 TYPE C DOMAIN-CONTAINING PROTEIN-RELATED"/>
    <property type="match status" value="1"/>
</dbReference>
<gene>
    <name evidence="2" type="primary">LOC122142986</name>
</gene>
<name>A0A9R0ASQ1_CYPCA</name>
<feature type="region of interest" description="Disordered" evidence="1">
    <location>
        <begin position="56"/>
        <end position="90"/>
    </location>
</feature>
<dbReference type="Proteomes" id="UP001155660">
    <property type="component" value="Unplaced"/>
</dbReference>
<organism evidence="2">
    <name type="scientific">Cyprinus carpio</name>
    <name type="common">Common carp</name>
    <dbReference type="NCBI Taxonomy" id="7962"/>
    <lineage>
        <taxon>Eukaryota</taxon>
        <taxon>Metazoa</taxon>
        <taxon>Chordata</taxon>
        <taxon>Craniata</taxon>
        <taxon>Vertebrata</taxon>
        <taxon>Euteleostomi</taxon>
        <taxon>Actinopterygii</taxon>
        <taxon>Neopterygii</taxon>
        <taxon>Teleostei</taxon>
        <taxon>Ostariophysi</taxon>
        <taxon>Cypriniformes</taxon>
        <taxon>Cyprinidae</taxon>
        <taxon>Cyprininae</taxon>
        <taxon>Cyprinus</taxon>
    </lineage>
</organism>
<feature type="compositionally biased region" description="Polar residues" evidence="1">
    <location>
        <begin position="72"/>
        <end position="82"/>
    </location>
</feature>
<protein>
    <submittedName>
        <fullName evidence="2">Uncharacterized protein LOC122142986</fullName>
    </submittedName>
</protein>
<dbReference type="AlphaFoldDB" id="A0A9R0ASQ1"/>
<evidence type="ECO:0000313" key="2">
    <source>
        <dbReference type="RefSeq" id="XP_042609864.1"/>
    </source>
</evidence>
<reference evidence="2" key="1">
    <citation type="submission" date="2025-08" db="UniProtKB">
        <authorList>
            <consortium name="RefSeq"/>
        </authorList>
    </citation>
    <scope>IDENTIFICATION</scope>
    <source>
        <tissue evidence="2">Muscle</tissue>
    </source>
</reference>
<proteinExistence type="predicted"/>
<dbReference type="GeneID" id="122142986"/>
<evidence type="ECO:0000256" key="1">
    <source>
        <dbReference type="SAM" id="MobiDB-lite"/>
    </source>
</evidence>
<accession>A0A9R0ASQ1</accession>
<dbReference type="OrthoDB" id="10034966at2759"/>
<dbReference type="RefSeq" id="XP_042609864.1">
    <property type="nucleotide sequence ID" value="XM_042753930.1"/>
</dbReference>
<sequence>MENNVDFQTSLLVPVEHFGDFDAFDTGETVFSGLSSNTVLRSPPNLEAQDVLLNETSDTNPTLPIPNRPSDDSSSPCLPQETMNDELSSDGVLSRHATANVMAAREKHHLSQSGVNEAAVQEYQAQLLNSLRSQLQTVFNRHAGSELQREALGLFDSFKDPFAAVSTSYRQDSVIKEKFNFVEAEEVSGGLAVCHQKRKKQRDLAIKNKCFHYIPLIKSLEQLMSHPKIFAMINGDSQKCSSGYFYDIIDGELKLSHPLFSSRPSALQIIFYSDEIKICNLLGSHASKNKLLMFSHTLGNINPKYRSKLASIRLLAIAKQSELSECGVDAILARLHEDLVKLYNGVKIHPPCGEHEIYGAVVSVCGDTLAQHELCGFKEVMGFAYSKCRHCECSFEDMQMFFNEENFEQRTLERHIRQCSDIEKASTEYLRNSLKTTYGINQRSKVMDFPAFNLIQQTPQDIMHVILEGIAPLEINCMLKQLVLLGQLDLDAFNADIIGFPYSPKDTRDRPSPIAYSTLASSDKKLKQSSGQMLVLLKIVPFLLDVIEGTAYFSFILELLEIVKILFSPVFSLETTDKLKVLIEQHLKHFKDLFSENNITPKQHYLIHVPSQIKLLGPVLRHMCMRFESKHCFF</sequence>
<dbReference type="PANTHER" id="PTHR46579:SF1">
    <property type="entry name" value="F5_8 TYPE C DOMAIN-CONTAINING PROTEIN"/>
    <property type="match status" value="1"/>
</dbReference>